<proteinExistence type="predicted"/>
<dbReference type="AlphaFoldDB" id="A0A4Y9S979"/>
<dbReference type="PANTHER" id="PTHR35936">
    <property type="entry name" value="MEMBRANE-BOUND LYTIC MUREIN TRANSGLYCOSYLASE F"/>
    <property type="match status" value="1"/>
</dbReference>
<dbReference type="SMART" id="SM00062">
    <property type="entry name" value="PBPb"/>
    <property type="match status" value="1"/>
</dbReference>
<evidence type="ECO:0000259" key="3">
    <source>
        <dbReference type="SMART" id="SM00062"/>
    </source>
</evidence>
<sequence length="270" mass="30035">MRNKISLLLALTLAASAPRQAAAAERVAVGASFSHIFEQGADGQWQGLGVDVLRALATRAGDTIHFKLYPWPRAQAMVERAQADILVGPYKSPERLQRFDFIDLPFYRDRMIFYARRDDNIAWRGDLAALKGRRLVAVRGWHYGAQFDQARAQLDVSEVPMLENGLQMLSLGRVDLLATNQRNTTRLVDNLHLNDTLTALCPDIAQLDGYMAFPRDARYSAVRARYNVLFGEMVRSGELARLGARNGVLVPDGGARPVACGQPERGRGMR</sequence>
<organism evidence="4 5">
    <name type="scientific">Duganella callida</name>
    <dbReference type="NCBI Taxonomy" id="2561932"/>
    <lineage>
        <taxon>Bacteria</taxon>
        <taxon>Pseudomonadati</taxon>
        <taxon>Pseudomonadota</taxon>
        <taxon>Betaproteobacteria</taxon>
        <taxon>Burkholderiales</taxon>
        <taxon>Oxalobacteraceae</taxon>
        <taxon>Telluria group</taxon>
        <taxon>Duganella</taxon>
    </lineage>
</organism>
<dbReference type="PANTHER" id="PTHR35936:SF25">
    <property type="entry name" value="ABC TRANSPORTER SUBSTRATE-BINDING PROTEIN"/>
    <property type="match status" value="1"/>
</dbReference>
<evidence type="ECO:0000313" key="5">
    <source>
        <dbReference type="Proteomes" id="UP000297729"/>
    </source>
</evidence>
<comment type="caution">
    <text evidence="4">The sequence shown here is derived from an EMBL/GenBank/DDBJ whole genome shotgun (WGS) entry which is preliminary data.</text>
</comment>
<dbReference type="Pfam" id="PF00497">
    <property type="entry name" value="SBP_bac_3"/>
    <property type="match status" value="1"/>
</dbReference>
<dbReference type="RefSeq" id="WP_135203652.1">
    <property type="nucleotide sequence ID" value="NZ_SPVG01000213.1"/>
</dbReference>
<accession>A0A4Y9S979</accession>
<dbReference type="Proteomes" id="UP000297729">
    <property type="component" value="Unassembled WGS sequence"/>
</dbReference>
<dbReference type="Gene3D" id="3.40.190.10">
    <property type="entry name" value="Periplasmic binding protein-like II"/>
    <property type="match status" value="2"/>
</dbReference>
<feature type="domain" description="Solute-binding protein family 3/N-terminal" evidence="3">
    <location>
        <begin position="24"/>
        <end position="250"/>
    </location>
</feature>
<keyword evidence="5" id="KW-1185">Reference proteome</keyword>
<dbReference type="SUPFAM" id="SSF53850">
    <property type="entry name" value="Periplasmic binding protein-like II"/>
    <property type="match status" value="1"/>
</dbReference>
<feature type="signal peptide" evidence="2">
    <location>
        <begin position="1"/>
        <end position="21"/>
    </location>
</feature>
<evidence type="ECO:0000313" key="4">
    <source>
        <dbReference type="EMBL" id="TFW17063.1"/>
    </source>
</evidence>
<reference evidence="4 5" key="1">
    <citation type="submission" date="2019-03" db="EMBL/GenBank/DDBJ databases">
        <title>Draft Genome Sequence of Duganella callidus sp. nov., a Novel Duganella Species Isolated from Cultivated Soil.</title>
        <authorList>
            <person name="Raths R."/>
            <person name="Peta V."/>
            <person name="Bucking H."/>
        </authorList>
    </citation>
    <scope>NUCLEOTIDE SEQUENCE [LARGE SCALE GENOMIC DNA]</scope>
    <source>
        <strain evidence="4 5">DN04</strain>
    </source>
</reference>
<evidence type="ECO:0000256" key="2">
    <source>
        <dbReference type="SAM" id="SignalP"/>
    </source>
</evidence>
<dbReference type="EMBL" id="SPVG01000213">
    <property type="protein sequence ID" value="TFW17063.1"/>
    <property type="molecule type" value="Genomic_DNA"/>
</dbReference>
<name>A0A4Y9S979_9BURK</name>
<dbReference type="OrthoDB" id="7354650at2"/>
<gene>
    <name evidence="4" type="ORF">E4L98_21825</name>
</gene>
<protein>
    <submittedName>
        <fullName evidence="4">Transporter substrate-binding domain-containing protein</fullName>
    </submittedName>
</protein>
<evidence type="ECO:0000256" key="1">
    <source>
        <dbReference type="ARBA" id="ARBA00022729"/>
    </source>
</evidence>
<dbReference type="InterPro" id="IPR001638">
    <property type="entry name" value="Solute-binding_3/MltF_N"/>
</dbReference>
<feature type="chain" id="PRO_5021380047" evidence="2">
    <location>
        <begin position="22"/>
        <end position="270"/>
    </location>
</feature>
<keyword evidence="1 2" id="KW-0732">Signal</keyword>